<dbReference type="InterPro" id="IPR050794">
    <property type="entry name" value="CPA2_transporter"/>
</dbReference>
<dbReference type="Proteomes" id="UP001642360">
    <property type="component" value="Unassembled WGS sequence"/>
</dbReference>
<evidence type="ECO:0000259" key="13">
    <source>
        <dbReference type="Pfam" id="PF23256"/>
    </source>
</evidence>
<evidence type="ECO:0000259" key="12">
    <source>
        <dbReference type="Pfam" id="PF00999"/>
    </source>
</evidence>
<sequence>MENSISLPVVNAASFGKDLRGPEYCKVFEAKVIYNGVFSNDHITQFVLPPLLLQLGLVTFFSGVLHFILKPLRQPKYVADILSGIILGPSVLGRSKAFNETLFPPKGMMVLDVYEMVGIILFTFLIGVRTDVHIVRKAGGLAIAIGLASFLLPVIITEITAKILRATITMDKKLHDSIALVGFHESMINYHAAFCILKDLKLVNSELGRVALSSSMISGLCSWIYLLIYRITLEAQHGRTIVVLAAPASRLFMLIVILFAIRPFMYWIIRHTPEGKTLKESYVCGVTLVVFGIALFSQVTGVHPIFTSIVLGLTVPDGSPLASGLVDKLESFVSAVLLPSFFANVGQKVDVKHMTLRTFGIVVLFIALALLGKIIGCMVASLYWNMHLMDALLLLTEETLSIMVIMAILNAAAVTLLLRSLYNPSRRHVTYKRRTIQENRLNAEFRILACIFQEDNVPIIINILEASNPCRESPIGVYVLDLVELVGRAMPLFITHKLNRNPSNKSTRSHRIIRAFCQYEGRNEGLVNLQCFTSIAPYATIYSDICAVALEKSISLVIIPFHKANGHSIRAVNKSVLENAPCSVGILVDQRMVENSKARHRSWFTFHVCVIFIGGPDDRETLVYGARMAEHPGIRLTIIRITALNNDTNDINADRELDFNAVNKFKDDTMDNNRVVYKEEGVTEGSGTTRVLQSLNNNSYDIVLVGRRHDAESSIMSGLAAWSEIVELGVIGDILSSSDLKGNAAVLVVQQQALLAEDMLQSHIDTDKDPTHSSSIAASHPVDSEKWKF</sequence>
<evidence type="ECO:0000256" key="6">
    <source>
        <dbReference type="ARBA" id="ARBA00022989"/>
    </source>
</evidence>
<dbReference type="PANTHER" id="PTHR32468">
    <property type="entry name" value="CATION/H + ANTIPORTER"/>
    <property type="match status" value="1"/>
</dbReference>
<reference evidence="15 16" key="1">
    <citation type="submission" date="2024-02" db="EMBL/GenBank/DDBJ databases">
        <authorList>
            <person name="Vignale AGUSTIN F."/>
            <person name="Sosa J E."/>
            <person name="Modenutti C."/>
        </authorList>
    </citation>
    <scope>NUCLEOTIDE SEQUENCE [LARGE SCALE GENOMIC DNA]</scope>
</reference>
<name>A0ABC8S7P5_9AQUA</name>
<feature type="transmembrane region" description="Helical" evidence="11">
    <location>
        <begin position="282"/>
        <end position="309"/>
    </location>
</feature>
<dbReference type="InterPro" id="IPR057290">
    <property type="entry name" value="CHX17_C"/>
</dbReference>
<dbReference type="EMBL" id="CAUOFW020002036">
    <property type="protein sequence ID" value="CAK9150447.1"/>
    <property type="molecule type" value="Genomic_DNA"/>
</dbReference>
<feature type="region of interest" description="Disordered" evidence="10">
    <location>
        <begin position="765"/>
        <end position="789"/>
    </location>
</feature>
<feature type="transmembrane region" description="Helical" evidence="11">
    <location>
        <begin position="399"/>
        <end position="418"/>
    </location>
</feature>
<accession>A0ABC8S7P5</accession>
<feature type="domain" description="Cation/H+ exchanger transmembrane" evidence="12">
    <location>
        <begin position="58"/>
        <end position="399"/>
    </location>
</feature>
<feature type="transmembrane region" description="Helical" evidence="11">
    <location>
        <begin position="107"/>
        <end position="126"/>
    </location>
</feature>
<keyword evidence="2" id="KW-0813">Transport</keyword>
<proteinExistence type="inferred from homology"/>
<evidence type="ECO:0000256" key="5">
    <source>
        <dbReference type="ARBA" id="ARBA00022958"/>
    </source>
</evidence>
<evidence type="ECO:0000256" key="7">
    <source>
        <dbReference type="ARBA" id="ARBA00023065"/>
    </source>
</evidence>
<comment type="caution">
    <text evidence="15">The sequence shown here is derived from an EMBL/GenBank/DDBJ whole genome shotgun (WGS) entry which is preliminary data.</text>
</comment>
<comment type="subcellular location">
    <subcellularLocation>
        <location evidence="1">Membrane</location>
        <topology evidence="1">Multi-pass membrane protein</topology>
    </subcellularLocation>
</comment>
<dbReference type="InterPro" id="IPR006153">
    <property type="entry name" value="Cation/H_exchanger_TM"/>
</dbReference>
<dbReference type="InterPro" id="IPR057291">
    <property type="entry name" value="CHX17_2nd"/>
</dbReference>
<keyword evidence="8 11" id="KW-0472">Membrane</keyword>
<dbReference type="InterPro" id="IPR038770">
    <property type="entry name" value="Na+/solute_symporter_sf"/>
</dbReference>
<evidence type="ECO:0000313" key="15">
    <source>
        <dbReference type="EMBL" id="CAK9150447.1"/>
    </source>
</evidence>
<feature type="transmembrane region" description="Helical" evidence="11">
    <location>
        <begin position="209"/>
        <end position="229"/>
    </location>
</feature>
<keyword evidence="5" id="KW-0630">Potassium</keyword>
<feature type="domain" description="Cation/H(+) antiporter C-terminal" evidence="14">
    <location>
        <begin position="607"/>
        <end position="752"/>
    </location>
</feature>
<keyword evidence="3" id="KW-0633">Potassium transport</keyword>
<evidence type="ECO:0000256" key="10">
    <source>
        <dbReference type="SAM" id="MobiDB-lite"/>
    </source>
</evidence>
<comment type="similarity">
    <text evidence="9">Belongs to the monovalent cation:proton antiporter 2 (CPA2) transporter (TC 2.A.37) family. CHX (TC 2.A.37.4) subfamily.</text>
</comment>
<dbReference type="GO" id="GO:0006813">
    <property type="term" value="P:potassium ion transport"/>
    <property type="evidence" value="ECO:0007669"/>
    <property type="project" value="UniProtKB-KW"/>
</dbReference>
<organism evidence="15 16">
    <name type="scientific">Ilex paraguariensis</name>
    <name type="common">yerba mate</name>
    <dbReference type="NCBI Taxonomy" id="185542"/>
    <lineage>
        <taxon>Eukaryota</taxon>
        <taxon>Viridiplantae</taxon>
        <taxon>Streptophyta</taxon>
        <taxon>Embryophyta</taxon>
        <taxon>Tracheophyta</taxon>
        <taxon>Spermatophyta</taxon>
        <taxon>Magnoliopsida</taxon>
        <taxon>eudicotyledons</taxon>
        <taxon>Gunneridae</taxon>
        <taxon>Pentapetalae</taxon>
        <taxon>asterids</taxon>
        <taxon>campanulids</taxon>
        <taxon>Aquifoliales</taxon>
        <taxon>Aquifoliaceae</taxon>
        <taxon>Ilex</taxon>
    </lineage>
</organism>
<feature type="transmembrane region" description="Helical" evidence="11">
    <location>
        <begin position="241"/>
        <end position="261"/>
    </location>
</feature>
<feature type="transmembrane region" description="Helical" evidence="11">
    <location>
        <begin position="358"/>
        <end position="384"/>
    </location>
</feature>
<evidence type="ECO:0000256" key="11">
    <source>
        <dbReference type="SAM" id="Phobius"/>
    </source>
</evidence>
<evidence type="ECO:0000259" key="14">
    <source>
        <dbReference type="Pfam" id="PF23259"/>
    </source>
</evidence>
<keyword evidence="7" id="KW-0406">Ion transport</keyword>
<dbReference type="Gene3D" id="1.20.1530.20">
    <property type="match status" value="1"/>
</dbReference>
<evidence type="ECO:0000256" key="9">
    <source>
        <dbReference type="ARBA" id="ARBA00038341"/>
    </source>
</evidence>
<feature type="domain" description="Cation/H(+) antiporter central" evidence="13">
    <location>
        <begin position="477"/>
        <end position="592"/>
    </location>
</feature>
<evidence type="ECO:0000313" key="16">
    <source>
        <dbReference type="Proteomes" id="UP001642360"/>
    </source>
</evidence>
<keyword evidence="16" id="KW-1185">Reference proteome</keyword>
<evidence type="ECO:0000256" key="8">
    <source>
        <dbReference type="ARBA" id="ARBA00023136"/>
    </source>
</evidence>
<keyword evidence="6 11" id="KW-1133">Transmembrane helix</keyword>
<dbReference type="GO" id="GO:0016020">
    <property type="term" value="C:membrane"/>
    <property type="evidence" value="ECO:0007669"/>
    <property type="project" value="UniProtKB-SubCell"/>
</dbReference>
<dbReference type="Pfam" id="PF23259">
    <property type="entry name" value="CHX17_C"/>
    <property type="match status" value="1"/>
</dbReference>
<gene>
    <name evidence="15" type="ORF">ILEXP_LOCUS18599</name>
</gene>
<evidence type="ECO:0008006" key="17">
    <source>
        <dbReference type="Google" id="ProtNLM"/>
    </source>
</evidence>
<feature type="transmembrane region" description="Helical" evidence="11">
    <location>
        <begin position="46"/>
        <end position="65"/>
    </location>
</feature>
<evidence type="ECO:0000256" key="3">
    <source>
        <dbReference type="ARBA" id="ARBA00022538"/>
    </source>
</evidence>
<dbReference type="Pfam" id="PF23256">
    <property type="entry name" value="CHX17_2nd"/>
    <property type="match status" value="1"/>
</dbReference>
<keyword evidence="4 11" id="KW-0812">Transmembrane</keyword>
<dbReference type="AlphaFoldDB" id="A0ABC8S7P5"/>
<dbReference type="Pfam" id="PF00999">
    <property type="entry name" value="Na_H_Exchanger"/>
    <property type="match status" value="1"/>
</dbReference>
<evidence type="ECO:0000256" key="2">
    <source>
        <dbReference type="ARBA" id="ARBA00022448"/>
    </source>
</evidence>
<feature type="transmembrane region" description="Helical" evidence="11">
    <location>
        <begin position="138"/>
        <end position="157"/>
    </location>
</feature>
<evidence type="ECO:0000256" key="4">
    <source>
        <dbReference type="ARBA" id="ARBA00022692"/>
    </source>
</evidence>
<protein>
    <recommendedName>
        <fullName evidence="17">Cation/H+ exchanger domain-containing protein</fullName>
    </recommendedName>
</protein>
<dbReference type="PANTHER" id="PTHR32468:SF96">
    <property type="entry name" value="CATION_H(+) ANTIPORTER 26-RELATED"/>
    <property type="match status" value="1"/>
</dbReference>
<evidence type="ECO:0000256" key="1">
    <source>
        <dbReference type="ARBA" id="ARBA00004141"/>
    </source>
</evidence>
<feature type="transmembrane region" description="Helical" evidence="11">
    <location>
        <begin position="77"/>
        <end position="95"/>
    </location>
</feature>